<protein>
    <recommendedName>
        <fullName evidence="5">Ubiquitin 3 binding protein But2 C-terminal domain-containing protein</fullName>
    </recommendedName>
</protein>
<reference evidence="3" key="1">
    <citation type="submission" date="2018-03" db="EMBL/GenBank/DDBJ databases">
        <authorList>
            <person name="Guldener U."/>
        </authorList>
    </citation>
    <scope>NUCLEOTIDE SEQUENCE</scope>
</reference>
<dbReference type="AlphaFoldDB" id="A0AAE8SCR1"/>
<feature type="chain" id="PRO_5042262432" description="Ubiquitin 3 binding protein But2 C-terminal domain-containing protein" evidence="2">
    <location>
        <begin position="23"/>
        <end position="300"/>
    </location>
</feature>
<feature type="region of interest" description="Disordered" evidence="1">
    <location>
        <begin position="122"/>
        <end position="159"/>
    </location>
</feature>
<keyword evidence="2" id="KW-0732">Signal</keyword>
<evidence type="ECO:0000313" key="4">
    <source>
        <dbReference type="Proteomes" id="UP001187734"/>
    </source>
</evidence>
<organism evidence="3 4">
    <name type="scientific">Fusarium torulosum</name>
    <dbReference type="NCBI Taxonomy" id="33205"/>
    <lineage>
        <taxon>Eukaryota</taxon>
        <taxon>Fungi</taxon>
        <taxon>Dikarya</taxon>
        <taxon>Ascomycota</taxon>
        <taxon>Pezizomycotina</taxon>
        <taxon>Sordariomycetes</taxon>
        <taxon>Hypocreomycetidae</taxon>
        <taxon>Hypocreales</taxon>
        <taxon>Nectriaceae</taxon>
        <taxon>Fusarium</taxon>
    </lineage>
</organism>
<keyword evidence="4" id="KW-1185">Reference proteome</keyword>
<comment type="caution">
    <text evidence="3">The sequence shown here is derived from an EMBL/GenBank/DDBJ whole genome shotgun (WGS) entry which is preliminary data.</text>
</comment>
<evidence type="ECO:0000313" key="3">
    <source>
        <dbReference type="EMBL" id="SPJ71023.1"/>
    </source>
</evidence>
<accession>A0AAE8SCR1</accession>
<dbReference type="EMBL" id="ONZP01000026">
    <property type="protein sequence ID" value="SPJ71023.1"/>
    <property type="molecule type" value="Genomic_DNA"/>
</dbReference>
<gene>
    <name evidence="3" type="ORF">FTOL_00751</name>
</gene>
<evidence type="ECO:0008006" key="5">
    <source>
        <dbReference type="Google" id="ProtNLM"/>
    </source>
</evidence>
<evidence type="ECO:0000256" key="1">
    <source>
        <dbReference type="SAM" id="MobiDB-lite"/>
    </source>
</evidence>
<dbReference type="Proteomes" id="UP001187734">
    <property type="component" value="Unassembled WGS sequence"/>
</dbReference>
<proteinExistence type="predicted"/>
<sequence>MRFSLQSFAICLVSTQVHFALASPCRPLTTTSLAATTTTTAVEEASTTTAVSEDSTTTIAGKTTTVAFSEATTTTALVEGSTTTVAFSEATTTTSLVEGSTTTVAFSEATTTTALVEGSTTTTLAEESTTTALTEEPTTTAFESTTTTAAETTTTTEAPEGTQMAAVFVDNTEKDTYLDQYGGTYSTPQTGGSTSKARFELEPETNRLFTHLVDGTKVYLFTVIPDGSNYAFQFDTAENIDSVTVYHYVLCTADANNVLSCASESGPTPIVWYWVESAARYYGNSSPNFDSYPIVHFKLG</sequence>
<evidence type="ECO:0000256" key="2">
    <source>
        <dbReference type="SAM" id="SignalP"/>
    </source>
</evidence>
<name>A0AAE8SCR1_9HYPO</name>
<feature type="signal peptide" evidence="2">
    <location>
        <begin position="1"/>
        <end position="22"/>
    </location>
</feature>